<proteinExistence type="predicted"/>
<dbReference type="GO" id="GO:0016787">
    <property type="term" value="F:hydrolase activity"/>
    <property type="evidence" value="ECO:0007669"/>
    <property type="project" value="UniProtKB-KW"/>
</dbReference>
<protein>
    <submittedName>
        <fullName evidence="3">Alpha/beta hydrolase family protein</fullName>
    </submittedName>
</protein>
<feature type="chain" id="PRO_5040430274" evidence="1">
    <location>
        <begin position="21"/>
        <end position="478"/>
    </location>
</feature>
<accession>A0A9Q9PBA5</accession>
<keyword evidence="1" id="KW-0732">Signal</keyword>
<dbReference type="SUPFAM" id="SSF53474">
    <property type="entry name" value="alpha/beta-Hydrolases"/>
    <property type="match status" value="1"/>
</dbReference>
<dbReference type="AlphaFoldDB" id="A0A9Q9PBA5"/>
<feature type="signal peptide" evidence="1">
    <location>
        <begin position="1"/>
        <end position="20"/>
    </location>
</feature>
<dbReference type="Pfam" id="PF06259">
    <property type="entry name" value="Abhydrolase_8"/>
    <property type="match status" value="1"/>
</dbReference>
<evidence type="ECO:0000259" key="2">
    <source>
        <dbReference type="Pfam" id="PF06259"/>
    </source>
</evidence>
<reference evidence="3" key="1">
    <citation type="submission" date="2022-09" db="EMBL/GenBank/DDBJ databases">
        <title>Taxonomy of Curtobacterium flaccumfaciens.</title>
        <authorList>
            <person name="Osdaghi E."/>
            <person name="Taghavi S.M."/>
            <person name="Hamidizade M."/>
            <person name="Abachi H."/>
            <person name="Fazliarab A."/>
            <person name="Baeyen S."/>
            <person name="Portier P."/>
            <person name="Van Vaerenbergh J."/>
            <person name="Jacques M.-A."/>
        </authorList>
    </citation>
    <scope>NUCLEOTIDE SEQUENCE</scope>
    <source>
        <strain evidence="3">AGQB46</strain>
    </source>
</reference>
<sequence length="478" mass="48643">MLLIAAALLTASVHSLGVIEAPGMPPAHQVTVASTTTTRIIPADDRLSSASASASASVSASVSAPVAMPVVAAVSSTTAVGVDDLAAAHGRAFVEDLGALGAADLRSAATDRRVVATVQDDPPPAQTVAQWWSHLPADEQDRLLVHAPALVGNLEGVPYAVRDQANRATLTSGLADAQVGAARAAMLGQVRDSLVQEPGDPRRFLVALDTRGSGRAAISIGDLDTAADVTVVVPGMFFTVTGQMTDFTNTANDLSREQATLAPLAATGNGSGVAVVAWMGYRTPDLSNILSLGLARTGAERLERTVAGLRAIRAGDQPRVNIVAHSYGSTTAMTALASGRMTADTLTVLGSPGSDVRTAADLAVATGQVFVGGAHSDPIAGSGYFGTDPGGASFGSTVLDLAGGADALSAGDVFRRPVGHNDYLKPGTASLHDVALIGIGRGDLVREQVRRGKSGGDDIVGASPDMYLVRPQDLQPRD</sequence>
<dbReference type="EMBL" id="CP106879">
    <property type="protein sequence ID" value="UYC82293.1"/>
    <property type="molecule type" value="Genomic_DNA"/>
</dbReference>
<dbReference type="Gene3D" id="3.40.50.1820">
    <property type="entry name" value="alpha/beta hydrolase"/>
    <property type="match status" value="1"/>
</dbReference>
<feature type="domain" description="DUF1023" evidence="2">
    <location>
        <begin position="209"/>
        <end position="382"/>
    </location>
</feature>
<organism evidence="3 4">
    <name type="scientific">Curtobacterium poinsettiae</name>
    <dbReference type="NCBI Taxonomy" id="159612"/>
    <lineage>
        <taxon>Bacteria</taxon>
        <taxon>Bacillati</taxon>
        <taxon>Actinomycetota</taxon>
        <taxon>Actinomycetes</taxon>
        <taxon>Micrococcales</taxon>
        <taxon>Microbacteriaceae</taxon>
        <taxon>Curtobacterium</taxon>
    </lineage>
</organism>
<dbReference type="RefSeq" id="WP_262137238.1">
    <property type="nucleotide sequence ID" value="NZ_CP106879.1"/>
</dbReference>
<evidence type="ECO:0000313" key="4">
    <source>
        <dbReference type="Proteomes" id="UP001062223"/>
    </source>
</evidence>
<dbReference type="Proteomes" id="UP001062223">
    <property type="component" value="Chromosome"/>
</dbReference>
<name>A0A9Q9PBA5_9MICO</name>
<evidence type="ECO:0000256" key="1">
    <source>
        <dbReference type="SAM" id="SignalP"/>
    </source>
</evidence>
<gene>
    <name evidence="3" type="ORF">OE229_07475</name>
</gene>
<dbReference type="InterPro" id="IPR010427">
    <property type="entry name" value="DUF1023"/>
</dbReference>
<evidence type="ECO:0000313" key="3">
    <source>
        <dbReference type="EMBL" id="UYC82293.1"/>
    </source>
</evidence>
<dbReference type="KEGG" id="cpoi:OE229_07475"/>
<keyword evidence="3" id="KW-0378">Hydrolase</keyword>
<dbReference type="InterPro" id="IPR029058">
    <property type="entry name" value="AB_hydrolase_fold"/>
</dbReference>